<dbReference type="AlphaFoldDB" id="U1Y7T8"/>
<protein>
    <recommendedName>
        <fullName evidence="5 6">Cell division protein FtsA</fullName>
    </recommendedName>
</protein>
<dbReference type="Proteomes" id="UP000016511">
    <property type="component" value="Unassembled WGS sequence"/>
</dbReference>
<reference evidence="9 10" key="1">
    <citation type="submission" date="2013-08" db="EMBL/GenBank/DDBJ databases">
        <authorList>
            <person name="Weinstock G."/>
            <person name="Sodergren E."/>
            <person name="Wylie T."/>
            <person name="Fulton L."/>
            <person name="Fulton R."/>
            <person name="Fronick C."/>
            <person name="O'Laughlin M."/>
            <person name="Godfrey J."/>
            <person name="Miner T."/>
            <person name="Herter B."/>
            <person name="Appelbaum E."/>
            <person name="Cordes M."/>
            <person name="Lek S."/>
            <person name="Wollam A."/>
            <person name="Pepin K.H."/>
            <person name="Palsikar V.B."/>
            <person name="Mitreva M."/>
            <person name="Wilson R.K."/>
        </authorList>
    </citation>
    <scope>NUCLEOTIDE SEQUENCE [LARGE SCALE GENOMIC DNA]</scope>
    <source>
        <strain evidence="9 10">ATCC 12856</strain>
    </source>
</reference>
<dbReference type="InterPro" id="IPR050696">
    <property type="entry name" value="FtsA/MreB"/>
</dbReference>
<dbReference type="PANTHER" id="PTHR32432">
    <property type="entry name" value="CELL DIVISION PROTEIN FTSA-RELATED"/>
    <property type="match status" value="1"/>
</dbReference>
<dbReference type="PIRSF" id="PIRSF003101">
    <property type="entry name" value="FtsA"/>
    <property type="match status" value="1"/>
</dbReference>
<sequence>MPNLNNSEYIVSLDIGTSKVRVIIGEINSGTINIIGVGTADSQGIKKGAIVDIDETVQAIREAIEKAERMVDLPIRHVVVGISGNHIQLQSSHGVVAVSSENREIADEDIERVMKAAQVVAIPPEKEIIDVVPVQYIVDGLGEISDPRGMMGVRLEMEGTIITGAKTVIHNLVRCVERAGLSIVGMYLMPLASSEIALTKDEKNLGVVLVDIGAGSTTVSVFEMGMLSSFSVLPIGGDYITNDIAIGLRTTTEEAKQIQLNNGCALIEEASEDECFLVKRIGSDVEKEFTQVELASVIEPRAAEIFNLVEDELHLLGYDTSIPNGFVLTGGVANIPGLLELARYELQAPVRIAIPDYIGVRDPAYTTGVGLIKYASKYYMHQMPQQLEMKQPQPKSNRKPSSAPKVPKEPREHGGVIRKVKDWFSEFI</sequence>
<dbReference type="PATRIC" id="fig|649747.3.peg.4521"/>
<evidence type="ECO:0000256" key="4">
    <source>
        <dbReference type="ARBA" id="ARBA00023306"/>
    </source>
</evidence>
<dbReference type="SMART" id="SM00842">
    <property type="entry name" value="FtsA"/>
    <property type="match status" value="1"/>
</dbReference>
<comment type="subunit">
    <text evidence="5">Self-interacts. Interacts with FtsZ.</text>
</comment>
<organism evidence="9 10">
    <name type="scientific">Aneurinibacillus aneurinilyticus ATCC 12856</name>
    <dbReference type="NCBI Taxonomy" id="649747"/>
    <lineage>
        <taxon>Bacteria</taxon>
        <taxon>Bacillati</taxon>
        <taxon>Bacillota</taxon>
        <taxon>Bacilli</taxon>
        <taxon>Bacillales</taxon>
        <taxon>Paenibacillaceae</taxon>
        <taxon>Aneurinibacillus group</taxon>
        <taxon>Aneurinibacillus</taxon>
    </lineage>
</organism>
<dbReference type="InterPro" id="IPR020823">
    <property type="entry name" value="Cell_div_FtsA"/>
</dbReference>
<keyword evidence="2 5" id="KW-0132">Cell division</keyword>
<dbReference type="Pfam" id="PF02491">
    <property type="entry name" value="SHS2_FTSA"/>
    <property type="match status" value="1"/>
</dbReference>
<evidence type="ECO:0000259" key="8">
    <source>
        <dbReference type="SMART" id="SM00842"/>
    </source>
</evidence>
<dbReference type="NCBIfam" id="TIGR01174">
    <property type="entry name" value="ftsA"/>
    <property type="match status" value="1"/>
</dbReference>
<evidence type="ECO:0000256" key="7">
    <source>
        <dbReference type="SAM" id="MobiDB-lite"/>
    </source>
</evidence>
<dbReference type="GO" id="GO:0043093">
    <property type="term" value="P:FtsZ-dependent cytokinesis"/>
    <property type="evidence" value="ECO:0007669"/>
    <property type="project" value="UniProtKB-UniRule"/>
</dbReference>
<dbReference type="EMBL" id="AWSJ01000305">
    <property type="protein sequence ID" value="ERI06901.1"/>
    <property type="molecule type" value="Genomic_DNA"/>
</dbReference>
<dbReference type="CDD" id="cd24048">
    <property type="entry name" value="ASKHA_NBD_FtsA"/>
    <property type="match status" value="1"/>
</dbReference>
<keyword evidence="4 5" id="KW-0131">Cell cycle</keyword>
<dbReference type="InterPro" id="IPR043129">
    <property type="entry name" value="ATPase_NBD"/>
</dbReference>
<evidence type="ECO:0000256" key="2">
    <source>
        <dbReference type="ARBA" id="ARBA00022618"/>
    </source>
</evidence>
<evidence type="ECO:0000313" key="10">
    <source>
        <dbReference type="Proteomes" id="UP000016511"/>
    </source>
</evidence>
<dbReference type="GO" id="GO:0032153">
    <property type="term" value="C:cell division site"/>
    <property type="evidence" value="ECO:0007669"/>
    <property type="project" value="UniProtKB-UniRule"/>
</dbReference>
<feature type="domain" description="SHS2" evidence="8">
    <location>
        <begin position="10"/>
        <end position="197"/>
    </location>
</feature>
<keyword evidence="10" id="KW-1185">Reference proteome</keyword>
<dbReference type="STRING" id="649747.HMPREF0083_05023"/>
<evidence type="ECO:0000256" key="6">
    <source>
        <dbReference type="PIRNR" id="PIRNR003101"/>
    </source>
</evidence>
<name>U1Y7T8_ANEAE</name>
<dbReference type="HAMAP" id="MF_02033">
    <property type="entry name" value="FtsA"/>
    <property type="match status" value="1"/>
</dbReference>
<dbReference type="InterPro" id="IPR003494">
    <property type="entry name" value="SHS2_FtsA"/>
</dbReference>
<dbReference type="Pfam" id="PF14450">
    <property type="entry name" value="FtsA"/>
    <property type="match status" value="1"/>
</dbReference>
<keyword evidence="1 5" id="KW-1003">Cell membrane</keyword>
<dbReference type="HOGENOM" id="CLU_037850_1_1_9"/>
<comment type="caution">
    <text evidence="9">The sequence shown here is derived from an EMBL/GenBank/DDBJ whole genome shotgun (WGS) entry which is preliminary data.</text>
</comment>
<feature type="compositionally biased region" description="Basic and acidic residues" evidence="7">
    <location>
        <begin position="406"/>
        <end position="416"/>
    </location>
</feature>
<dbReference type="PANTHER" id="PTHR32432:SF4">
    <property type="entry name" value="CELL DIVISION PROTEIN FTSA"/>
    <property type="match status" value="1"/>
</dbReference>
<evidence type="ECO:0000256" key="5">
    <source>
        <dbReference type="HAMAP-Rule" id="MF_02033"/>
    </source>
</evidence>
<evidence type="ECO:0000256" key="1">
    <source>
        <dbReference type="ARBA" id="ARBA00022475"/>
    </source>
</evidence>
<evidence type="ECO:0000256" key="3">
    <source>
        <dbReference type="ARBA" id="ARBA00023136"/>
    </source>
</evidence>
<dbReference type="Gene3D" id="3.30.420.40">
    <property type="match status" value="2"/>
</dbReference>
<dbReference type="SUPFAM" id="SSF53067">
    <property type="entry name" value="Actin-like ATPase domain"/>
    <property type="match status" value="2"/>
</dbReference>
<keyword evidence="3 5" id="KW-0472">Membrane</keyword>
<feature type="region of interest" description="Disordered" evidence="7">
    <location>
        <begin position="386"/>
        <end position="416"/>
    </location>
</feature>
<dbReference type="eggNOG" id="COG0849">
    <property type="taxonomic scope" value="Bacteria"/>
</dbReference>
<proteinExistence type="inferred from homology"/>
<comment type="function">
    <text evidence="5 6">Cell division protein that is involved in the assembly of the Z ring. May serve as a membrane anchor for the Z ring.</text>
</comment>
<comment type="subcellular location">
    <subcellularLocation>
        <location evidence="5">Cell membrane</location>
        <topology evidence="5">Peripheral membrane protein</topology>
        <orientation evidence="5">Cytoplasmic side</orientation>
    </subcellularLocation>
    <text evidence="5">Localizes to the Z ring in an FtsZ-dependent manner. Targeted to the membrane through a conserved C-terminal amphipathic helix.</text>
</comment>
<accession>U1Y7T8</accession>
<gene>
    <name evidence="5" type="primary">ftsA</name>
    <name evidence="9" type="ORF">HMPREF0083_05023</name>
</gene>
<evidence type="ECO:0000313" key="9">
    <source>
        <dbReference type="EMBL" id="ERI06901.1"/>
    </source>
</evidence>
<dbReference type="GO" id="GO:0009898">
    <property type="term" value="C:cytoplasmic side of plasma membrane"/>
    <property type="evidence" value="ECO:0007669"/>
    <property type="project" value="UniProtKB-UniRule"/>
</dbReference>
<comment type="similarity">
    <text evidence="5 6">Belongs to the FtsA/MreB family.</text>
</comment>